<evidence type="ECO:0008006" key="4">
    <source>
        <dbReference type="Google" id="ProtNLM"/>
    </source>
</evidence>
<feature type="region of interest" description="Disordered" evidence="1">
    <location>
        <begin position="309"/>
        <end position="330"/>
    </location>
</feature>
<dbReference type="Proteomes" id="UP000256727">
    <property type="component" value="Unassembled WGS sequence"/>
</dbReference>
<evidence type="ECO:0000313" key="2">
    <source>
        <dbReference type="EMBL" id="REE05217.1"/>
    </source>
</evidence>
<dbReference type="AlphaFoldDB" id="A0A3D9LID8"/>
<organism evidence="2 3">
    <name type="scientific">Citricoccus muralis</name>
    <dbReference type="NCBI Taxonomy" id="169134"/>
    <lineage>
        <taxon>Bacteria</taxon>
        <taxon>Bacillati</taxon>
        <taxon>Actinomycetota</taxon>
        <taxon>Actinomycetes</taxon>
        <taxon>Micrococcales</taxon>
        <taxon>Micrococcaceae</taxon>
        <taxon>Citricoccus</taxon>
    </lineage>
</organism>
<reference evidence="2 3" key="1">
    <citation type="submission" date="2018-07" db="EMBL/GenBank/DDBJ databases">
        <title>Sequencing the genomes of 1000 actinobacteria strains.</title>
        <authorList>
            <person name="Klenk H.-P."/>
        </authorList>
    </citation>
    <scope>NUCLEOTIDE SEQUENCE [LARGE SCALE GENOMIC DNA]</scope>
    <source>
        <strain evidence="2 3">DSM 14442</strain>
    </source>
</reference>
<keyword evidence="3" id="KW-1185">Reference proteome</keyword>
<sequence length="330" mass="35714">MDTAVHRGELPPSEVYRRFARIEAHGSSEVYEDWAGNIAEDPEVLELVAGLSRSKRQPNLVFAAARFHGAEGTYASFRSALMDRWDAIRETILARSTQTNEAARCAVLLPFLTELPQPLSLIEVGASAGLCLVPDRYSYRYSDGTHLDPAGGPSEVVIDCRLGPGVEPPQVLPEVVWRAGIDLSPVDVANPDDCTWLETLIWPGHDGRRDRLRSALAIARREPPRVIAGDLNEALPALAAEAPVDATLVVFHTAVLAYLDQAARDGFVELVNGLPGHWISNEGPGVLPQLHPLPESVPRGEFVIAVDGTPRATADPHGRSVTASRPPYAT</sequence>
<accession>A0A3D9LID8</accession>
<comment type="caution">
    <text evidence="2">The sequence shown here is derived from an EMBL/GenBank/DDBJ whole genome shotgun (WGS) entry which is preliminary data.</text>
</comment>
<dbReference type="InterPro" id="IPR011200">
    <property type="entry name" value="UCP012608"/>
</dbReference>
<proteinExistence type="predicted"/>
<gene>
    <name evidence="2" type="ORF">C8E99_3088</name>
</gene>
<name>A0A3D9LID8_9MICC</name>
<evidence type="ECO:0000313" key="3">
    <source>
        <dbReference type="Proteomes" id="UP000256727"/>
    </source>
</evidence>
<dbReference type="Pfam" id="PF10094">
    <property type="entry name" value="DUF2332"/>
    <property type="match status" value="1"/>
</dbReference>
<protein>
    <recommendedName>
        <fullName evidence="4">DUF2332 domain-containing protein</fullName>
    </recommendedName>
</protein>
<dbReference type="EMBL" id="QREH01000001">
    <property type="protein sequence ID" value="REE05217.1"/>
    <property type="molecule type" value="Genomic_DNA"/>
</dbReference>
<evidence type="ECO:0000256" key="1">
    <source>
        <dbReference type="SAM" id="MobiDB-lite"/>
    </source>
</evidence>
<dbReference type="OrthoDB" id="8899077at2"/>